<dbReference type="GO" id="GO:0005576">
    <property type="term" value="C:extracellular region"/>
    <property type="evidence" value="ECO:0007669"/>
    <property type="project" value="UniProtKB-SubCell"/>
</dbReference>
<dbReference type="GO" id="GO:0005509">
    <property type="term" value="F:calcium ion binding"/>
    <property type="evidence" value="ECO:0007669"/>
    <property type="project" value="InterPro"/>
</dbReference>
<dbReference type="RefSeq" id="WP_139623179.1">
    <property type="nucleotide sequence ID" value="NZ_VDMP01000024.1"/>
</dbReference>
<feature type="region of interest" description="Disordered" evidence="3">
    <location>
        <begin position="2568"/>
        <end position="2587"/>
    </location>
</feature>
<feature type="chain" id="PRO_5022813728" evidence="4">
    <location>
        <begin position="33"/>
        <end position="3541"/>
    </location>
</feature>
<feature type="region of interest" description="Disordered" evidence="3">
    <location>
        <begin position="2128"/>
        <end position="2154"/>
    </location>
</feature>
<feature type="region of interest" description="Disordered" evidence="3">
    <location>
        <begin position="2655"/>
        <end position="2674"/>
    </location>
</feature>
<dbReference type="InterPro" id="IPR011049">
    <property type="entry name" value="Serralysin-like_metalloprot_C"/>
</dbReference>
<dbReference type="InterPro" id="IPR050557">
    <property type="entry name" value="RTX_toxin/Mannuronan_C5-epim"/>
</dbReference>
<evidence type="ECO:0000256" key="4">
    <source>
        <dbReference type="SAM" id="SignalP"/>
    </source>
</evidence>
<gene>
    <name evidence="5" type="ORF">FHP29_12545</name>
</gene>
<dbReference type="SUPFAM" id="SSF51120">
    <property type="entry name" value="beta-Roll"/>
    <property type="match status" value="7"/>
</dbReference>
<feature type="signal peptide" evidence="4">
    <location>
        <begin position="1"/>
        <end position="32"/>
    </location>
</feature>
<evidence type="ECO:0000256" key="1">
    <source>
        <dbReference type="ARBA" id="ARBA00004613"/>
    </source>
</evidence>
<sequence>MKACRRAFVAPILSLATVAALGLAVPPPAARASAPDDTTAAITGLFDRLAAEFLPQVASSTALSQQLPTLAVTPAGSVGLATAFGDALAPGGQLADADTKTNLNELTSYIDGADGDGWTFTATKPTAQSITVGFQRTVATDAGLDIRSDDGTLSLSTGSGIDVTGTLSGSFTFGYDASRGLASLTSPSLSIATTADLPDGKQLNAGLGILGVKVVGTAGDTDYHLTSNVVTTWANPDNDAAGTLAFDNPDTPAVDDGELAADGAGTGIVTAARTGSLAGHLVAEPRANDRVANLPSVGGTVDLSSTSPATFETPSVSAVVPDAAKPFLTLTPRDLAAGLSQAASAIIGMQDAGDGNLPLMRGSIGNAIDAVGGIKAFLADQVPDADTNDHTPGQPKFASLQDMLAALDTAAYASSGWSIDVLGGADAATFDAATKVVGFTIRTTRSGKSDLELNILGAPTTGIGTYSATGLTATGVDLDGPQGTGGAELVGRRVSAGTSYGTIASIDSEHALTLTADGWSNGEPTDGTVFSIQAADPKTGAPELAGTLEATTGIATANADTSTATVTPDVTVTLPMALDLRAPLTYVNGDGDTVPDCDPGAGTAPCPFQQVDDSGLARVISSLPLAGDRIMLRRSARDVLVADADITSPVQIQTSSGFLALSIGGKVEMTVPDGQHLQTLALTGSGDIPIPAFVEQVRQQAVRTSASPDDVFTQTLGGSVKATLDISVDDAPDAFADGENSTSVALAASVAALADGIGAGEVTVTPADATRAALLKALNFEPDNPTSLFGGVQSALQKVGSELTSLVGGGLDTPIPFVGSSVGQLIGAGTSGAGGVTYEQHDSSGDVPATTWLTDAETEFDDAYVGRQVVVGSTLATVIGRTTHTLVLAPRFTTEPADGTPYLVENELLGAVHRLQQLTPDSLQDTIAMAEDALGSDSTIDFGLVDANGGSAGGEQLRLDLTWHRAYGVARPVNLQFGDQQLVGGTAGGELSVEASGTVTLRLLVPLTTEAMLDPVNKTLIDRSATAIDLDVEVTADPARLGADIGPISVALGTEPDPGSFHAGFGVEIKGATATGTAKIADFFSGGFDVGVTDGDACAADAVIVCADFPVYVNGAKVPANNLTVTSTMGAGDDLADVFGDTSTAVVLPSGLQSILEGTPFKFDTLAEGLQQYLFYAETALRTASNDGEMPIVGKDLQAGADFMGATRAKIDQFITENGDPTTVGGARTLLTTTLANKLGVVVNGATGIQVDFSCRRTLDPPSPAPTAAATGAADGDTTTYVYKVVTTFKDAANNEHDSVPSEASAAVTNAATLSATKYNTVTWTAVDTATSYKILRATQTDSGTSAYTWVGTVTKPTVTFEDKGTMSTAYTAQTAAYRLDAGPCADDDSLTEIDGVTLGLVLGQGDVSAANGCQDSGSRGNCAGGKLPIDLGLPGLSLKTGEGGSVSGKVGWALDVKIGLSRSKGFYIDTADANEFEVGAALQLDQAANANDPDLKAQLSIVNVDVTKKSNTPEFVGHFGIDIKDGDDALTLAEIGRARIADTIVVSLAAKVDIDWHLAASVDAALPGVSADFKLTWAWGAGSGNTPADTSGLKIAFNHVTLDAGAFFGKALKPYLQQLIDATKPLQPIIDTIFTPMPVISDLSKAAGGDEVTIASLAETFNTLAGGPKIKPFLDAIKTVKELLAGVKCDGNTCGVDIGSFNLLADRAATTNSTAGNAKTLIDKQGPSYQPNAGATQQINAKDASNQLASKVQPKASLTSGIAIPVIEDPTILFELITGGDIALVEFDSGPLSLGFQFQKSFGPIYAPPPVMMVIGGGASVELRIAAGFDTYGIRRAIETGEAAQVLDSLYFKTVDKNGVPIPVVRFTGYLEAGASVSIGVLEVGVVGGIKLTVGFYWNDPNNDGKFRLFEFAAAVANNPICLFNVGGELSLYIKVFVEIGVSPFSVSFDFTLINIKLLDFNLKPNCTPPPPRLGGTEGGVLYVFAGKLGGGGPRGDPFWAANNKDETWVVRQVPAYSQDGADHAAAVEVRGLGITESFPDTAEKPIHTVVLDGRGYAGKLTVTFTGGSAPVAGAKPVAFTKKAVVFTGSGDDIIRTGEGDSWVDSGGGVDSVVTMDRTDLSKPADSVQAHVAGGPKGDNITVGNGKDTVTGDGSLVASSKARKVDLAPEKPGQTDLPDPIDVATLADPADAQLFDPGLSDPGADQIAAGLGQVRLSGNGGIDTIGTANDSILADSQGIKGTTKEALYRAHSSVLVGGAGGDVMKSGSADDEVYTGSYAKIDETGEGAGDAAGDVNTVDSGIGSDKVYGSNGRDFVTTGSLPAQKAVVYGGGASDVLSGGRGSDEIYGGPGDDYVIAAPATVGAPGSITDELGSARDVDVLPGAGGSPKLLVGGTGSDRIYGSDGTSTIFGDTTVDKCVEQSDPVSKEPGQTTVPADAADLIIGGNGVDTVNAGGGDDWVHAGGAGDLVCGNAGNDHLYLGDGDDLAYGGSGSDQGYGEAGADRVYGNTGADWLYGGADADRIQGNDGVDWLDGGTEADVLLGGTSKAGLADVADTVLGGGGADRLIGDNAQTDQPAGAAYPTDLGSADSSLGGGDYLAGGDDGDLVYGGLGNDRGYGGAGDDVIEGNAGTDRIWGETGDDDVTGGSSELASGLFAGSEPGRPDSDDFLYGGNGQDVIAGDNARIVRTGDAHPVMAGRGLAVSRGVDLADEGAGSPSATLFGGDTIEGGDEADVVFGQRGGDAILLDAGADYGEGGPGTDSVGGGSGDDDIVGGSFTPASGVAPNLTGQPDAGDTLAGDAGQDVLLGDNGSLTRPLVALPSELVPLTFDRVAVQRLVAPYDLGDAPVGGTSGADTMTGGEDADLLLGQGGDDRADGGADADYAEGGQGSDLVLGGGEDDDLAGGSSASTTTNAAGGIGQPDGADDVYGGSGSDLVIGDNGMLTRAAAERDWRTERSDALQSALVPGRRIVLHDLNGVVPAAANGTHSGGDAISGQDGVDVVLGQDGNDAISGGGDDDYIEGNGGADSIHGDVALSGTEIVAAPAGAAWTTPDVDGAAVTAGQDDITGGWSRQAYRDGDDVIHGDGDDDFVVADNGSIARVVEDDHTEQVYSERYGALRTGHAKVRVAGGGASSTRFCPTTGTSTTSTCEVSGAWGADTVDGDDGQDVLYGQDGPDRIQGGGGDDDIYGELGEDVLSGNDGEDAILGDRGGVQNRYEDGSDSVSTTLNQPPAVTYRSRLDGSVSREADLHHDVDGTDLVGSATSTKMPLDGIAYGGADRIRGGNGHDSIHAGAGADLANGDAGGDVVFGDRGNDLIWGGVGRACVPTDIACLADPGTDGSLIDHLAGGKDADIIDWRPRGVYGVGPAHTGRTCTTGTVPVTTKKGGPTTDPCSWFEMTDRANDVDGTPSSFDDNQHHQGVDWIYGGWDRDVMQGDVADNGPNPGDRLIDWSGVYNLYSHCNAAYGGFNDIRIQAPSVEDFLQDWAFGIGAGRSATDVLTPGTSAHDELALVTNADAKAHGNGSAYPTTPGHFDDPNACDGF</sequence>
<reference evidence="5 6" key="1">
    <citation type="journal article" date="2016" name="Int. J. Syst. Evol. Microbiol.">
        <title>Nocardioides albidus sp. nov., an actinobacterium isolated from garden soil.</title>
        <authorList>
            <person name="Singh H."/>
            <person name="Du J."/>
            <person name="Trinh H."/>
            <person name="Won K."/>
            <person name="Yang J.E."/>
            <person name="Yin C."/>
            <person name="Kook M."/>
            <person name="Yi T.H."/>
        </authorList>
    </citation>
    <scope>NUCLEOTIDE SEQUENCE [LARGE SCALE GENOMIC DNA]</scope>
    <source>
        <strain evidence="5 6">CCTCC AB 2015297</strain>
    </source>
</reference>
<proteinExistence type="predicted"/>
<dbReference type="EMBL" id="VDMP01000024">
    <property type="protein sequence ID" value="TNM39689.1"/>
    <property type="molecule type" value="Genomic_DNA"/>
</dbReference>
<organism evidence="5 6">
    <name type="scientific">Nocardioides albidus</name>
    <dbReference type="NCBI Taxonomy" id="1517589"/>
    <lineage>
        <taxon>Bacteria</taxon>
        <taxon>Bacillati</taxon>
        <taxon>Actinomycetota</taxon>
        <taxon>Actinomycetes</taxon>
        <taxon>Propionibacteriales</taxon>
        <taxon>Nocardioidaceae</taxon>
        <taxon>Nocardioides</taxon>
    </lineage>
</organism>
<feature type="region of interest" description="Disordered" evidence="3">
    <location>
        <begin position="3206"/>
        <end position="3228"/>
    </location>
</feature>
<evidence type="ECO:0000313" key="5">
    <source>
        <dbReference type="EMBL" id="TNM39689.1"/>
    </source>
</evidence>
<dbReference type="InterPro" id="IPR006311">
    <property type="entry name" value="TAT_signal"/>
</dbReference>
<accession>A0A5C4VWW2</accession>
<dbReference type="Pfam" id="PF00353">
    <property type="entry name" value="HemolysinCabind"/>
    <property type="match status" value="15"/>
</dbReference>
<evidence type="ECO:0000256" key="2">
    <source>
        <dbReference type="ARBA" id="ARBA00022525"/>
    </source>
</evidence>
<dbReference type="InterPro" id="IPR001343">
    <property type="entry name" value="Hemolysn_Ca-bd"/>
</dbReference>
<keyword evidence="6" id="KW-1185">Reference proteome</keyword>
<keyword evidence="2" id="KW-0964">Secreted</keyword>
<comment type="caution">
    <text evidence="5">The sequence shown here is derived from an EMBL/GenBank/DDBJ whole genome shotgun (WGS) entry which is preliminary data.</text>
</comment>
<comment type="subcellular location">
    <subcellularLocation>
        <location evidence="1">Secreted</location>
    </subcellularLocation>
</comment>
<dbReference type="PANTHER" id="PTHR38340:SF1">
    <property type="entry name" value="S-LAYER PROTEIN"/>
    <property type="match status" value="1"/>
</dbReference>
<feature type="region of interest" description="Disordered" evidence="3">
    <location>
        <begin position="2753"/>
        <end position="2801"/>
    </location>
</feature>
<dbReference type="OrthoDB" id="3738669at2"/>
<name>A0A5C4VWW2_9ACTN</name>
<protein>
    <submittedName>
        <fullName evidence="5">Calcium-binding protein</fullName>
    </submittedName>
</protein>
<dbReference type="PROSITE" id="PS00330">
    <property type="entry name" value="HEMOLYSIN_CALCIUM"/>
    <property type="match status" value="2"/>
</dbReference>
<evidence type="ECO:0000256" key="3">
    <source>
        <dbReference type="SAM" id="MobiDB-lite"/>
    </source>
</evidence>
<feature type="compositionally biased region" description="Low complexity" evidence="3">
    <location>
        <begin position="2878"/>
        <end position="2893"/>
    </location>
</feature>
<dbReference type="InterPro" id="IPR018511">
    <property type="entry name" value="Hemolysin-typ_Ca-bd_CS"/>
</dbReference>
<keyword evidence="4" id="KW-0732">Signal</keyword>
<dbReference type="Gene3D" id="2.150.10.10">
    <property type="entry name" value="Serralysin-like metalloprotease, C-terminal"/>
    <property type="match status" value="6"/>
</dbReference>
<dbReference type="Proteomes" id="UP000313231">
    <property type="component" value="Unassembled WGS sequence"/>
</dbReference>
<dbReference type="PROSITE" id="PS51318">
    <property type="entry name" value="TAT"/>
    <property type="match status" value="1"/>
</dbReference>
<evidence type="ECO:0000313" key="6">
    <source>
        <dbReference type="Proteomes" id="UP000313231"/>
    </source>
</evidence>
<feature type="compositionally biased region" description="Gly residues" evidence="3">
    <location>
        <begin position="2753"/>
        <end position="2767"/>
    </location>
</feature>
<dbReference type="PANTHER" id="PTHR38340">
    <property type="entry name" value="S-LAYER PROTEIN"/>
    <property type="match status" value="1"/>
</dbReference>
<feature type="region of interest" description="Disordered" evidence="3">
    <location>
        <begin position="2842"/>
        <end position="2931"/>
    </location>
</feature>